<dbReference type="Gene3D" id="3.30.300.30">
    <property type="match status" value="1"/>
</dbReference>
<dbReference type="InterPro" id="IPR025110">
    <property type="entry name" value="AMP-bd_C"/>
</dbReference>
<evidence type="ECO:0000259" key="4">
    <source>
        <dbReference type="Pfam" id="PF00501"/>
    </source>
</evidence>
<comment type="similarity">
    <text evidence="2">Belongs to the ATP-dependent AMP-binding enzyme family.</text>
</comment>
<dbReference type="Proteomes" id="UP000887577">
    <property type="component" value="Unplaced"/>
</dbReference>
<dbReference type="InterPro" id="IPR020845">
    <property type="entry name" value="AMP-binding_CS"/>
</dbReference>
<dbReference type="SUPFAM" id="SSF56801">
    <property type="entry name" value="Acetyl-CoA synthetase-like"/>
    <property type="match status" value="1"/>
</dbReference>
<dbReference type="PANTHER" id="PTHR24096">
    <property type="entry name" value="LONG-CHAIN-FATTY-ACID--COA LIGASE"/>
    <property type="match status" value="1"/>
</dbReference>
<keyword evidence="3" id="KW-0576">Peroxisome</keyword>
<name>A0A914Z9R2_9BILA</name>
<accession>A0A914Z9R2</accession>
<feature type="domain" description="AMP-binding enzyme C-terminal" evidence="5">
    <location>
        <begin position="482"/>
        <end position="559"/>
    </location>
</feature>
<dbReference type="InterPro" id="IPR045851">
    <property type="entry name" value="AMP-bd_C_sf"/>
</dbReference>
<dbReference type="InterPro" id="IPR042099">
    <property type="entry name" value="ANL_N_sf"/>
</dbReference>
<evidence type="ECO:0000313" key="6">
    <source>
        <dbReference type="Proteomes" id="UP000887577"/>
    </source>
</evidence>
<protein>
    <submittedName>
        <fullName evidence="7">Uncharacterized protein</fullName>
    </submittedName>
</protein>
<sequence length="622" mass="69955">MDIQNPFQFVWEKTTFTNFSDFIFSKISKYGSQPALIDCETGKQWRFSEIKQFSETCVCRLNECGVTLNSRIALVTSTTSQALFVHLANAIIGSTIVCINGFSSVDEIWQQVDLSESTHCITENQFLPKVDEVRRKAVMRGGGRIKIVKTLDEVLSNNKIHNFIKKESRQQLLIKEESQLSLHLTSDSTVSTPTKDELGEDFSSDLPVNFEELTVSTGVQTRMFIFYSSGTTGLPKPVEISHQSLIINLTQICFPIYNTLTQKDRFLLPICLNHIYGTLSAYYALINGATLVMLPKYSIKGMLQALEDHKITYLHATSPMILSLAGDPLVSSHNLSFLRSIVVSGSPLDQNIAKLCKERLQLKDFRQAYGMTELSSFCTFSHYLCENIQSVGVPLPGMLIRIVHWENKQLCQPQQIGQLLVSGPQVMPSFYKNPKATCDMLDSNKMVRTGDAGYYDEKGYIYVIGRIKDMIKYKGTLVCPSEVEAIMRTHPGIDDCAVIGRQDHVSGEVPAAFVVRNPQHSLLSSAEVRQFVSGKIPQFKELRGGVYFISEIPRNVCGKILRKQLKQHWDRERITTTKGDTSSVNMIHSTNGANKYLRRNTVTSNLPKHKPLLGKSRPRTPK</sequence>
<dbReference type="WBParaSite" id="PSU_v2.g8653.t1">
    <property type="protein sequence ID" value="PSU_v2.g8653.t1"/>
    <property type="gene ID" value="PSU_v2.g8653"/>
</dbReference>
<dbReference type="Pfam" id="PF00501">
    <property type="entry name" value="AMP-binding"/>
    <property type="match status" value="1"/>
</dbReference>
<keyword evidence="6" id="KW-1185">Reference proteome</keyword>
<dbReference type="AlphaFoldDB" id="A0A914Z9R2"/>
<dbReference type="FunFam" id="3.30.300.30:FF:000007">
    <property type="entry name" value="4-coumarate--CoA ligase 2"/>
    <property type="match status" value="1"/>
</dbReference>
<evidence type="ECO:0000256" key="1">
    <source>
        <dbReference type="ARBA" id="ARBA00004275"/>
    </source>
</evidence>
<evidence type="ECO:0000259" key="5">
    <source>
        <dbReference type="Pfam" id="PF13193"/>
    </source>
</evidence>
<dbReference type="GO" id="GO:0016405">
    <property type="term" value="F:CoA-ligase activity"/>
    <property type="evidence" value="ECO:0007669"/>
    <property type="project" value="TreeGrafter"/>
</dbReference>
<dbReference type="Pfam" id="PF13193">
    <property type="entry name" value="AMP-binding_C"/>
    <property type="match status" value="1"/>
</dbReference>
<dbReference type="PROSITE" id="PS00455">
    <property type="entry name" value="AMP_BINDING"/>
    <property type="match status" value="1"/>
</dbReference>
<feature type="domain" description="AMP-dependent synthetase/ligase" evidence="4">
    <location>
        <begin position="27"/>
        <end position="431"/>
    </location>
</feature>
<evidence type="ECO:0000313" key="7">
    <source>
        <dbReference type="WBParaSite" id="PSU_v2.g8653.t1"/>
    </source>
</evidence>
<proteinExistence type="inferred from homology"/>
<reference evidence="7" key="1">
    <citation type="submission" date="2022-11" db="UniProtKB">
        <authorList>
            <consortium name="WormBaseParasite"/>
        </authorList>
    </citation>
    <scope>IDENTIFICATION</scope>
</reference>
<evidence type="ECO:0000256" key="3">
    <source>
        <dbReference type="ARBA" id="ARBA00023140"/>
    </source>
</evidence>
<dbReference type="InterPro" id="IPR000873">
    <property type="entry name" value="AMP-dep_synth/lig_dom"/>
</dbReference>
<dbReference type="Gene3D" id="3.40.50.12780">
    <property type="entry name" value="N-terminal domain of ligase-like"/>
    <property type="match status" value="1"/>
</dbReference>
<organism evidence="6 7">
    <name type="scientific">Panagrolaimus superbus</name>
    <dbReference type="NCBI Taxonomy" id="310955"/>
    <lineage>
        <taxon>Eukaryota</taxon>
        <taxon>Metazoa</taxon>
        <taxon>Ecdysozoa</taxon>
        <taxon>Nematoda</taxon>
        <taxon>Chromadorea</taxon>
        <taxon>Rhabditida</taxon>
        <taxon>Tylenchina</taxon>
        <taxon>Panagrolaimomorpha</taxon>
        <taxon>Panagrolaimoidea</taxon>
        <taxon>Panagrolaimidae</taxon>
        <taxon>Panagrolaimus</taxon>
    </lineage>
</organism>
<comment type="subcellular location">
    <subcellularLocation>
        <location evidence="1">Peroxisome</location>
    </subcellularLocation>
</comment>
<dbReference type="PANTHER" id="PTHR24096:SF168">
    <property type="entry name" value="AMP-BINDING DOMAIN-CONTAINING PROTEIN"/>
    <property type="match status" value="1"/>
</dbReference>
<evidence type="ECO:0000256" key="2">
    <source>
        <dbReference type="ARBA" id="ARBA00006432"/>
    </source>
</evidence>
<dbReference type="GO" id="GO:0005777">
    <property type="term" value="C:peroxisome"/>
    <property type="evidence" value="ECO:0007669"/>
    <property type="project" value="UniProtKB-SubCell"/>
</dbReference>